<dbReference type="InterPro" id="IPR008928">
    <property type="entry name" value="6-hairpin_glycosidase_sf"/>
</dbReference>
<dbReference type="Proteomes" id="UP000612352">
    <property type="component" value="Unassembled WGS sequence"/>
</dbReference>
<feature type="compositionally biased region" description="Low complexity" evidence="1">
    <location>
        <begin position="68"/>
        <end position="81"/>
    </location>
</feature>
<proteinExistence type="predicted"/>
<gene>
    <name evidence="2" type="ORF">I8D64_10520</name>
</gene>
<dbReference type="InterPro" id="IPR053169">
    <property type="entry name" value="MUG_Protein"/>
</dbReference>
<feature type="region of interest" description="Disordered" evidence="1">
    <location>
        <begin position="68"/>
        <end position="100"/>
    </location>
</feature>
<reference evidence="2 3" key="1">
    <citation type="submission" date="2020-12" db="EMBL/GenBank/DDBJ databases">
        <title>Brachybacterium sp. MASK1Z-5, whole genome shotgun sequence.</title>
        <authorList>
            <person name="Tuo L."/>
        </authorList>
    </citation>
    <scope>NUCLEOTIDE SEQUENCE [LARGE SCALE GENOMIC DNA]</scope>
    <source>
        <strain evidence="2 3">MASK1Z-5</strain>
    </source>
</reference>
<organism evidence="2 3">
    <name type="scientific">Brachybacterium halotolerans</name>
    <dbReference type="NCBI Taxonomy" id="2795215"/>
    <lineage>
        <taxon>Bacteria</taxon>
        <taxon>Bacillati</taxon>
        <taxon>Actinomycetota</taxon>
        <taxon>Actinomycetes</taxon>
        <taxon>Micrococcales</taxon>
        <taxon>Dermabacteraceae</taxon>
        <taxon>Brachybacterium</taxon>
    </lineage>
</organism>
<dbReference type="Gene3D" id="1.50.10.20">
    <property type="match status" value="1"/>
</dbReference>
<dbReference type="InterPro" id="IPR005198">
    <property type="entry name" value="Glyco_hydro_76"/>
</dbReference>
<dbReference type="InterPro" id="IPR006311">
    <property type="entry name" value="TAT_signal"/>
</dbReference>
<feature type="region of interest" description="Disordered" evidence="1">
    <location>
        <begin position="1"/>
        <end position="36"/>
    </location>
</feature>
<dbReference type="PROSITE" id="PS51318">
    <property type="entry name" value="TAT"/>
    <property type="match status" value="1"/>
</dbReference>
<dbReference type="GO" id="GO:0016787">
    <property type="term" value="F:hydrolase activity"/>
    <property type="evidence" value="ECO:0007669"/>
    <property type="project" value="UniProtKB-KW"/>
</dbReference>
<comment type="caution">
    <text evidence="2">The sequence shown here is derived from an EMBL/GenBank/DDBJ whole genome shotgun (WGS) entry which is preliminary data.</text>
</comment>
<keyword evidence="2" id="KW-0378">Hydrolase</keyword>
<accession>A0ABS1BB13</accession>
<evidence type="ECO:0000313" key="2">
    <source>
        <dbReference type="EMBL" id="MBK0331839.1"/>
    </source>
</evidence>
<dbReference type="SUPFAM" id="SSF48208">
    <property type="entry name" value="Six-hairpin glycosidases"/>
    <property type="match status" value="1"/>
</dbReference>
<evidence type="ECO:0000313" key="3">
    <source>
        <dbReference type="Proteomes" id="UP000612352"/>
    </source>
</evidence>
<evidence type="ECO:0000256" key="1">
    <source>
        <dbReference type="SAM" id="MobiDB-lite"/>
    </source>
</evidence>
<dbReference type="PANTHER" id="PTHR47791:SF4">
    <property type="entry name" value="(PUTATIVE SECRETED PROTEIN)-RELATED"/>
    <property type="match status" value="1"/>
</dbReference>
<dbReference type="Pfam" id="PF03663">
    <property type="entry name" value="Glyco_hydro_76"/>
    <property type="match status" value="1"/>
</dbReference>
<dbReference type="PANTHER" id="PTHR47791">
    <property type="entry name" value="MEIOTICALLY UP-REGULATED GENE 191 PROTEIN"/>
    <property type="match status" value="1"/>
</dbReference>
<name>A0ABS1BB13_9MICO</name>
<dbReference type="RefSeq" id="WP_200502542.1">
    <property type="nucleotide sequence ID" value="NZ_JAEDAJ010000005.1"/>
</dbReference>
<dbReference type="EMBL" id="JAEDAJ010000005">
    <property type="protein sequence ID" value="MBK0331839.1"/>
    <property type="molecule type" value="Genomic_DNA"/>
</dbReference>
<sequence length="458" mass="48895">MADQTVDPAPHDPRPVEPTGAGGRTGRNPSRPPGRRALLGAAVCAGALLPAATAGAVPTAGATPTGGAAMTGGAAPAAPRGSGEGAGGRLSTGQRRRRARRAVRALQLNFSLPAPSPMLSELYPRREEDPDFSYCWPLSQARSAACELSYALASEPAQDRQFRRALEDAQQAYWYAAGGETGLPGCTAACDREQGPHGDMYYDDNAWVGLQDVEEHLIAGGSRGNLERARAILELLRSGEDTDPDAPSPGGIFWTQAGDESGRNTVSTVPSAKLALRLHQITGDATMLRDAQRWVSWARGTLLADEGLFWDNIAPDGTIDRTFWSYNQGVPLGTEALLFEITGRRAHRDRAIDLADAVVRRYAPFEDGGGLDDQPLQFAAILTANLVMAQAVIGDRIPGRAIARAYADRLWSRRDPGTDLYDGEEREGGDRLHLLDQAGYARALAVAAIGDKHARLLC</sequence>
<protein>
    <submittedName>
        <fullName evidence="2">Glycosyl hydrolase</fullName>
    </submittedName>
</protein>
<keyword evidence="3" id="KW-1185">Reference proteome</keyword>